<dbReference type="PRINTS" id="PR00368">
    <property type="entry name" value="FADPNR"/>
</dbReference>
<proteinExistence type="predicted"/>
<keyword evidence="2" id="KW-0285">Flavoprotein</keyword>
<keyword evidence="4" id="KW-0560">Oxidoreductase</keyword>
<protein>
    <submittedName>
        <fullName evidence="7">FAD-dependent oxidoreductase</fullName>
    </submittedName>
</protein>
<dbReference type="SUPFAM" id="SSF55424">
    <property type="entry name" value="FAD/NAD-linked reductases, dimerisation (C-terminal) domain"/>
    <property type="match status" value="1"/>
</dbReference>
<evidence type="ECO:0000259" key="6">
    <source>
        <dbReference type="Pfam" id="PF14759"/>
    </source>
</evidence>
<feature type="domain" description="FAD/NAD(P)-binding" evidence="5">
    <location>
        <begin position="18"/>
        <end position="329"/>
    </location>
</feature>
<dbReference type="PANTHER" id="PTHR43557">
    <property type="entry name" value="APOPTOSIS-INDUCING FACTOR 1"/>
    <property type="match status" value="1"/>
</dbReference>
<keyword evidence="3" id="KW-0274">FAD</keyword>
<feature type="domain" description="Reductase C-terminal" evidence="6">
    <location>
        <begin position="348"/>
        <end position="433"/>
    </location>
</feature>
<dbReference type="Gene3D" id="3.50.50.60">
    <property type="entry name" value="FAD/NAD(P)-binding domain"/>
    <property type="match status" value="2"/>
</dbReference>
<evidence type="ECO:0000256" key="1">
    <source>
        <dbReference type="ARBA" id="ARBA00001974"/>
    </source>
</evidence>
<gene>
    <name evidence="7" type="ORF">WDS16_26805</name>
</gene>
<evidence type="ECO:0000256" key="3">
    <source>
        <dbReference type="ARBA" id="ARBA00022827"/>
    </source>
</evidence>
<dbReference type="InterPro" id="IPR023753">
    <property type="entry name" value="FAD/NAD-binding_dom"/>
</dbReference>
<dbReference type="EMBL" id="CP147846">
    <property type="protein sequence ID" value="WXG68749.1"/>
    <property type="molecule type" value="Genomic_DNA"/>
</dbReference>
<dbReference type="SUPFAM" id="SSF51905">
    <property type="entry name" value="FAD/NAD(P)-binding domain"/>
    <property type="match status" value="2"/>
</dbReference>
<dbReference type="Pfam" id="PF07992">
    <property type="entry name" value="Pyr_redox_2"/>
    <property type="match status" value="1"/>
</dbReference>
<dbReference type="PRINTS" id="PR00411">
    <property type="entry name" value="PNDRDTASEI"/>
</dbReference>
<dbReference type="Proteomes" id="UP001432000">
    <property type="component" value="Chromosome"/>
</dbReference>
<dbReference type="Pfam" id="PF14759">
    <property type="entry name" value="Reductase_C"/>
    <property type="match status" value="1"/>
</dbReference>
<keyword evidence="8" id="KW-1185">Reference proteome</keyword>
<dbReference type="InterPro" id="IPR050446">
    <property type="entry name" value="FAD-oxidoreductase/Apoptosis"/>
</dbReference>
<reference evidence="7 8" key="1">
    <citation type="submission" date="2024-03" db="EMBL/GenBank/DDBJ databases">
        <title>Natural products discovery in diverse microorganisms through a two-stage MS feature dereplication strategy.</title>
        <authorList>
            <person name="Zhang R."/>
        </authorList>
    </citation>
    <scope>NUCLEOTIDE SEQUENCE [LARGE SCALE GENOMIC DNA]</scope>
    <source>
        <strain evidence="7 8">18930</strain>
    </source>
</reference>
<dbReference type="InterPro" id="IPR036188">
    <property type="entry name" value="FAD/NAD-bd_sf"/>
</dbReference>
<evidence type="ECO:0000256" key="4">
    <source>
        <dbReference type="ARBA" id="ARBA00023002"/>
    </source>
</evidence>
<organism evidence="7 8">
    <name type="scientific">Rhodococcus sovatensis</name>
    <dbReference type="NCBI Taxonomy" id="1805840"/>
    <lineage>
        <taxon>Bacteria</taxon>
        <taxon>Bacillati</taxon>
        <taxon>Actinomycetota</taxon>
        <taxon>Actinomycetes</taxon>
        <taxon>Mycobacteriales</taxon>
        <taxon>Nocardiaceae</taxon>
        <taxon>Rhodococcus</taxon>
    </lineage>
</organism>
<accession>A0ABZ2PIF0</accession>
<dbReference type="Gene3D" id="3.30.390.30">
    <property type="match status" value="1"/>
</dbReference>
<comment type="cofactor">
    <cofactor evidence="1">
        <name>FAD</name>
        <dbReference type="ChEBI" id="CHEBI:57692"/>
    </cofactor>
</comment>
<dbReference type="InterPro" id="IPR028202">
    <property type="entry name" value="Reductase_C"/>
</dbReference>
<evidence type="ECO:0000256" key="2">
    <source>
        <dbReference type="ARBA" id="ARBA00022630"/>
    </source>
</evidence>
<evidence type="ECO:0000313" key="8">
    <source>
        <dbReference type="Proteomes" id="UP001432000"/>
    </source>
</evidence>
<dbReference type="InterPro" id="IPR016156">
    <property type="entry name" value="FAD/NAD-linked_Rdtase_dimer_sf"/>
</dbReference>
<evidence type="ECO:0000313" key="7">
    <source>
        <dbReference type="EMBL" id="WXG68749.1"/>
    </source>
</evidence>
<name>A0ABZ2PIF0_9NOCA</name>
<dbReference type="RefSeq" id="WP_338889148.1">
    <property type="nucleotide sequence ID" value="NZ_CP147846.1"/>
</dbReference>
<dbReference type="PANTHER" id="PTHR43557:SF2">
    <property type="entry name" value="RIESKE DOMAIN-CONTAINING PROTEIN-RELATED"/>
    <property type="match status" value="1"/>
</dbReference>
<sequence length="444" mass="46345">MPDLDRARSGEHQTAPRAVVVVGASHAAVQFAESLRSNGFGGTVQLIGEELHQPYNRPSLSKAYLKGEVTVESLALRGSNWYTDHSIDLTLGERVVRIEHGKNGSGRVHTSKVHSGENEVSSYVYDRLILATGASPRKLNIAGTDADGVVELRSVDDAHSLRDRVASGPVVVIGGGFIGLEAAATIRSLGGTVTVLEAGPRLMGRAVGEATAAFILAAHRTMGVDVRLSTAPEAILTDDHGAVRGVRVAGNDIAASTVLIGVGVEPNIALAESLGLSCAAGIVVDHRGVTSEGTVLAIGDCTVQPHPGADLDLERSVRLESVDNAVEQAASAARVVAGEPDSVRAVPWFWSDQGDWKLQIAGLTGTHDAVVVRSDPDRPRRLVVGYFTSGRLSAAECVNAPADFLALRGALNNGTLVTPEEFADTSAPLKQLLKPQASRASATA</sequence>
<evidence type="ECO:0000259" key="5">
    <source>
        <dbReference type="Pfam" id="PF07992"/>
    </source>
</evidence>